<feature type="domain" description="Rhodopsin" evidence="7">
    <location>
        <begin position="34"/>
        <end position="143"/>
    </location>
</feature>
<keyword evidence="2 6" id="KW-0812">Transmembrane</keyword>
<keyword evidence="4 6" id="KW-0472">Membrane</keyword>
<dbReference type="InterPro" id="IPR049326">
    <property type="entry name" value="Rhodopsin_dom_fungi"/>
</dbReference>
<comment type="caution">
    <text evidence="8">The sequence shown here is derived from an EMBL/GenBank/DDBJ whole genome shotgun (WGS) entry which is preliminary data.</text>
</comment>
<dbReference type="GeneID" id="73321298"/>
<reference evidence="8 9" key="1">
    <citation type="submission" date="2022-03" db="EMBL/GenBank/DDBJ databases">
        <title>Genome data of Colletotrichum spp.</title>
        <authorList>
            <person name="Utami Y.D."/>
            <person name="Hiruma K."/>
        </authorList>
    </citation>
    <scope>NUCLEOTIDE SEQUENCE [LARGE SCALE GENOMIC DNA]</scope>
    <source>
        <strain evidence="8 9">MAFF 239500</strain>
    </source>
</reference>
<dbReference type="Proteomes" id="UP001055115">
    <property type="component" value="Unassembled WGS sequence"/>
</dbReference>
<proteinExistence type="inferred from homology"/>
<evidence type="ECO:0000256" key="4">
    <source>
        <dbReference type="ARBA" id="ARBA00023136"/>
    </source>
</evidence>
<feature type="transmembrane region" description="Helical" evidence="6">
    <location>
        <begin position="17"/>
        <end position="38"/>
    </location>
</feature>
<dbReference type="PANTHER" id="PTHR33048:SF47">
    <property type="entry name" value="INTEGRAL MEMBRANE PROTEIN-RELATED"/>
    <property type="match status" value="1"/>
</dbReference>
<dbReference type="EMBL" id="BQXU01000001">
    <property type="protein sequence ID" value="GKT40315.1"/>
    <property type="molecule type" value="Genomic_DNA"/>
</dbReference>
<protein>
    <recommendedName>
        <fullName evidence="7">Rhodopsin domain-containing protein</fullName>
    </recommendedName>
</protein>
<evidence type="ECO:0000256" key="6">
    <source>
        <dbReference type="SAM" id="Phobius"/>
    </source>
</evidence>
<dbReference type="Pfam" id="PF20684">
    <property type="entry name" value="Fung_rhodopsin"/>
    <property type="match status" value="1"/>
</dbReference>
<evidence type="ECO:0000313" key="8">
    <source>
        <dbReference type="EMBL" id="GKT40315.1"/>
    </source>
</evidence>
<evidence type="ECO:0000256" key="1">
    <source>
        <dbReference type="ARBA" id="ARBA00004141"/>
    </source>
</evidence>
<evidence type="ECO:0000256" key="5">
    <source>
        <dbReference type="ARBA" id="ARBA00038359"/>
    </source>
</evidence>
<accession>A0AA37L6H0</accession>
<gene>
    <name evidence="8" type="ORF">ColSpa_00496</name>
</gene>
<evidence type="ECO:0000313" key="9">
    <source>
        <dbReference type="Proteomes" id="UP001055115"/>
    </source>
</evidence>
<sequence length="155" mass="17471">MDKFPPEYVNASNASRIVGVVGVFHFVALTFVSLRIYARLVILRAFGAEDALIVIAVILALAAWICLILQIPYGLGRHSLTIPTEDRIDFERITFWKTVLSDGIAMGLLRISMAISLLRLKRDLNWYRWSLYAVIGNTYQLLVSLLHPYSKADCA</sequence>
<organism evidence="8 9">
    <name type="scientific">Colletotrichum spaethianum</name>
    <dbReference type="NCBI Taxonomy" id="700344"/>
    <lineage>
        <taxon>Eukaryota</taxon>
        <taxon>Fungi</taxon>
        <taxon>Dikarya</taxon>
        <taxon>Ascomycota</taxon>
        <taxon>Pezizomycotina</taxon>
        <taxon>Sordariomycetes</taxon>
        <taxon>Hypocreomycetidae</taxon>
        <taxon>Glomerellales</taxon>
        <taxon>Glomerellaceae</taxon>
        <taxon>Colletotrichum</taxon>
        <taxon>Colletotrichum spaethianum species complex</taxon>
    </lineage>
</organism>
<feature type="transmembrane region" description="Helical" evidence="6">
    <location>
        <begin position="93"/>
        <end position="117"/>
    </location>
</feature>
<comment type="subcellular location">
    <subcellularLocation>
        <location evidence="1">Membrane</location>
        <topology evidence="1">Multi-pass membrane protein</topology>
    </subcellularLocation>
</comment>
<name>A0AA37L6H0_9PEZI</name>
<evidence type="ECO:0000259" key="7">
    <source>
        <dbReference type="Pfam" id="PF20684"/>
    </source>
</evidence>
<evidence type="ECO:0000256" key="3">
    <source>
        <dbReference type="ARBA" id="ARBA00022989"/>
    </source>
</evidence>
<dbReference type="RefSeq" id="XP_049122665.1">
    <property type="nucleotide sequence ID" value="XM_049266708.1"/>
</dbReference>
<comment type="similarity">
    <text evidence="5">Belongs to the SAT4 family.</text>
</comment>
<dbReference type="AlphaFoldDB" id="A0AA37L6H0"/>
<dbReference type="InterPro" id="IPR052337">
    <property type="entry name" value="SAT4-like"/>
</dbReference>
<keyword evidence="9" id="KW-1185">Reference proteome</keyword>
<dbReference type="GO" id="GO:0016020">
    <property type="term" value="C:membrane"/>
    <property type="evidence" value="ECO:0007669"/>
    <property type="project" value="UniProtKB-SubCell"/>
</dbReference>
<keyword evidence="3 6" id="KW-1133">Transmembrane helix</keyword>
<evidence type="ECO:0000256" key="2">
    <source>
        <dbReference type="ARBA" id="ARBA00022692"/>
    </source>
</evidence>
<dbReference type="PANTHER" id="PTHR33048">
    <property type="entry name" value="PTH11-LIKE INTEGRAL MEMBRANE PROTEIN (AFU_ORTHOLOGUE AFUA_5G11245)"/>
    <property type="match status" value="1"/>
</dbReference>
<feature type="transmembrane region" description="Helical" evidence="6">
    <location>
        <begin position="50"/>
        <end position="73"/>
    </location>
</feature>